<dbReference type="OrthoDB" id="9925130at2"/>
<dbReference type="AlphaFoldDB" id="A0A5A5TCL8"/>
<organism evidence="2 3">
    <name type="scientific">Dictyobacter arantiisoli</name>
    <dbReference type="NCBI Taxonomy" id="2014874"/>
    <lineage>
        <taxon>Bacteria</taxon>
        <taxon>Bacillati</taxon>
        <taxon>Chloroflexota</taxon>
        <taxon>Ktedonobacteria</taxon>
        <taxon>Ktedonobacterales</taxon>
        <taxon>Dictyobacteraceae</taxon>
        <taxon>Dictyobacter</taxon>
    </lineage>
</organism>
<dbReference type="EMBL" id="BIXY01000030">
    <property type="protein sequence ID" value="GCF08759.1"/>
    <property type="molecule type" value="Genomic_DNA"/>
</dbReference>
<keyword evidence="3" id="KW-1185">Reference proteome</keyword>
<evidence type="ECO:0000313" key="3">
    <source>
        <dbReference type="Proteomes" id="UP000322530"/>
    </source>
</evidence>
<evidence type="ECO:0000256" key="1">
    <source>
        <dbReference type="SAM" id="SignalP"/>
    </source>
</evidence>
<dbReference type="RefSeq" id="WP_149401738.1">
    <property type="nucleotide sequence ID" value="NZ_BIXY01000030.1"/>
</dbReference>
<proteinExistence type="predicted"/>
<dbReference type="Proteomes" id="UP000322530">
    <property type="component" value="Unassembled WGS sequence"/>
</dbReference>
<evidence type="ECO:0000313" key="2">
    <source>
        <dbReference type="EMBL" id="GCF08759.1"/>
    </source>
</evidence>
<comment type="caution">
    <text evidence="2">The sequence shown here is derived from an EMBL/GenBank/DDBJ whole genome shotgun (WGS) entry which is preliminary data.</text>
</comment>
<name>A0A5A5TCL8_9CHLR</name>
<feature type="chain" id="PRO_5022658225" description="DUF5666 domain-containing protein" evidence="1">
    <location>
        <begin position="29"/>
        <end position="279"/>
    </location>
</feature>
<sequence>MFIKRFHKLCAGGAVGILLLAVLSGCNAGASQDNSTGGTAASAVTATATCTPVTSTITRASGMVKSVTSSSLVITKQGGSTVTASLSSKTTYTQEALVTKSALTNGVAVSVTVTQNADGSSYTADSIQLSTGAGFGGGRAGGFGGRAAGGGNYPGAGGAGSARCGFPRRSGTPGTNGGFGGGANGGASRGNANRLIGTVSQVSGDILTVTDFSSNDYSLTLTSKTQITQTKTVTASALKAGQNITLLGTAVSGNNGAITARSVSITLAPASTISSATPA</sequence>
<reference evidence="2 3" key="1">
    <citation type="submission" date="2019-01" db="EMBL/GenBank/DDBJ databases">
        <title>Draft genome sequence of Dictyobacter sp. Uno17.</title>
        <authorList>
            <person name="Wang C.M."/>
            <person name="Zheng Y."/>
            <person name="Sakai Y."/>
            <person name="Abe K."/>
            <person name="Yokota A."/>
            <person name="Yabe S."/>
        </authorList>
    </citation>
    <scope>NUCLEOTIDE SEQUENCE [LARGE SCALE GENOMIC DNA]</scope>
    <source>
        <strain evidence="2 3">Uno17</strain>
    </source>
</reference>
<evidence type="ECO:0008006" key="4">
    <source>
        <dbReference type="Google" id="ProtNLM"/>
    </source>
</evidence>
<dbReference type="PROSITE" id="PS51257">
    <property type="entry name" value="PROKAR_LIPOPROTEIN"/>
    <property type="match status" value="1"/>
</dbReference>
<protein>
    <recommendedName>
        <fullName evidence="4">DUF5666 domain-containing protein</fullName>
    </recommendedName>
</protein>
<gene>
    <name evidence="2" type="ORF">KDI_23230</name>
</gene>
<feature type="signal peptide" evidence="1">
    <location>
        <begin position="1"/>
        <end position="28"/>
    </location>
</feature>
<keyword evidence="1" id="KW-0732">Signal</keyword>
<accession>A0A5A5TCL8</accession>